<evidence type="ECO:0000313" key="4">
    <source>
        <dbReference type="Proteomes" id="UP000298030"/>
    </source>
</evidence>
<feature type="transmembrane region" description="Helical" evidence="2">
    <location>
        <begin position="108"/>
        <end position="126"/>
    </location>
</feature>
<dbReference type="STRING" id="71717.A0A4Y7TPH2"/>
<feature type="region of interest" description="Disordered" evidence="1">
    <location>
        <begin position="239"/>
        <end position="399"/>
    </location>
</feature>
<feature type="compositionally biased region" description="Polar residues" evidence="1">
    <location>
        <begin position="337"/>
        <end position="353"/>
    </location>
</feature>
<keyword evidence="4" id="KW-1185">Reference proteome</keyword>
<dbReference type="Proteomes" id="UP000298030">
    <property type="component" value="Unassembled WGS sequence"/>
</dbReference>
<keyword evidence="2" id="KW-1133">Transmembrane helix</keyword>
<reference evidence="3 4" key="1">
    <citation type="journal article" date="2019" name="Nat. Ecol. Evol.">
        <title>Megaphylogeny resolves global patterns of mushroom evolution.</title>
        <authorList>
            <person name="Varga T."/>
            <person name="Krizsan K."/>
            <person name="Foldi C."/>
            <person name="Dima B."/>
            <person name="Sanchez-Garcia M."/>
            <person name="Sanchez-Ramirez S."/>
            <person name="Szollosi G.J."/>
            <person name="Szarkandi J.G."/>
            <person name="Papp V."/>
            <person name="Albert L."/>
            <person name="Andreopoulos W."/>
            <person name="Angelini C."/>
            <person name="Antonin V."/>
            <person name="Barry K.W."/>
            <person name="Bougher N.L."/>
            <person name="Buchanan P."/>
            <person name="Buyck B."/>
            <person name="Bense V."/>
            <person name="Catcheside P."/>
            <person name="Chovatia M."/>
            <person name="Cooper J."/>
            <person name="Damon W."/>
            <person name="Desjardin D."/>
            <person name="Finy P."/>
            <person name="Geml J."/>
            <person name="Haridas S."/>
            <person name="Hughes K."/>
            <person name="Justo A."/>
            <person name="Karasinski D."/>
            <person name="Kautmanova I."/>
            <person name="Kiss B."/>
            <person name="Kocsube S."/>
            <person name="Kotiranta H."/>
            <person name="LaButti K.M."/>
            <person name="Lechner B.E."/>
            <person name="Liimatainen K."/>
            <person name="Lipzen A."/>
            <person name="Lukacs Z."/>
            <person name="Mihaltcheva S."/>
            <person name="Morgado L.N."/>
            <person name="Niskanen T."/>
            <person name="Noordeloos M.E."/>
            <person name="Ohm R.A."/>
            <person name="Ortiz-Santana B."/>
            <person name="Ovrebo C."/>
            <person name="Racz N."/>
            <person name="Riley R."/>
            <person name="Savchenko A."/>
            <person name="Shiryaev A."/>
            <person name="Soop K."/>
            <person name="Spirin V."/>
            <person name="Szebenyi C."/>
            <person name="Tomsovsky M."/>
            <person name="Tulloss R.E."/>
            <person name="Uehling J."/>
            <person name="Grigoriev I.V."/>
            <person name="Vagvolgyi C."/>
            <person name="Papp T."/>
            <person name="Martin F.M."/>
            <person name="Miettinen O."/>
            <person name="Hibbett D.S."/>
            <person name="Nagy L.G."/>
        </authorList>
    </citation>
    <scope>NUCLEOTIDE SEQUENCE [LARGE SCALE GENOMIC DNA]</scope>
    <source>
        <strain evidence="3 4">FP101781</strain>
    </source>
</reference>
<feature type="compositionally biased region" description="Low complexity" evidence="1">
    <location>
        <begin position="239"/>
        <end position="256"/>
    </location>
</feature>
<proteinExistence type="predicted"/>
<feature type="transmembrane region" description="Helical" evidence="2">
    <location>
        <begin position="39"/>
        <end position="59"/>
    </location>
</feature>
<name>A0A4Y7TPH2_COPMI</name>
<evidence type="ECO:0000256" key="1">
    <source>
        <dbReference type="SAM" id="MobiDB-lite"/>
    </source>
</evidence>
<feature type="transmembrane region" description="Helical" evidence="2">
    <location>
        <begin position="165"/>
        <end position="189"/>
    </location>
</feature>
<comment type="caution">
    <text evidence="3">The sequence shown here is derived from an EMBL/GenBank/DDBJ whole genome shotgun (WGS) entry which is preliminary data.</text>
</comment>
<dbReference type="OrthoDB" id="3266740at2759"/>
<evidence type="ECO:0000313" key="3">
    <source>
        <dbReference type="EMBL" id="TEB35844.1"/>
    </source>
</evidence>
<dbReference type="EMBL" id="QPFP01000007">
    <property type="protein sequence ID" value="TEB35844.1"/>
    <property type="molecule type" value="Genomic_DNA"/>
</dbReference>
<feature type="compositionally biased region" description="Basic and acidic residues" evidence="1">
    <location>
        <begin position="316"/>
        <end position="328"/>
    </location>
</feature>
<organism evidence="3 4">
    <name type="scientific">Coprinellus micaceus</name>
    <name type="common">Glistening ink-cap mushroom</name>
    <name type="synonym">Coprinus micaceus</name>
    <dbReference type="NCBI Taxonomy" id="71717"/>
    <lineage>
        <taxon>Eukaryota</taxon>
        <taxon>Fungi</taxon>
        <taxon>Dikarya</taxon>
        <taxon>Basidiomycota</taxon>
        <taxon>Agaricomycotina</taxon>
        <taxon>Agaricomycetes</taxon>
        <taxon>Agaricomycetidae</taxon>
        <taxon>Agaricales</taxon>
        <taxon>Agaricineae</taxon>
        <taxon>Psathyrellaceae</taxon>
        <taxon>Coprinellus</taxon>
    </lineage>
</organism>
<feature type="compositionally biased region" description="Basic and acidic residues" evidence="1">
    <location>
        <begin position="293"/>
        <end position="310"/>
    </location>
</feature>
<feature type="region of interest" description="Disordered" evidence="1">
    <location>
        <begin position="1"/>
        <end position="28"/>
    </location>
</feature>
<keyword evidence="2" id="KW-0812">Transmembrane</keyword>
<accession>A0A4Y7TPH2</accession>
<dbReference type="AlphaFoldDB" id="A0A4Y7TPH2"/>
<keyword evidence="2" id="KW-0472">Membrane</keyword>
<protein>
    <recommendedName>
        <fullName evidence="5">MARVEL domain-containing protein</fullName>
    </recommendedName>
</protein>
<sequence>MSALASAFRRPSHSASPDKTQQQASRSRRMPSLFNTIRLSIYATVLVLTVICLGMAGHFQSVLAASDLTRFVPFAIFVCVASLFIFTILILFSVFLRERNPISTRIELASLGLAGVFWLVLGVYLTTSEAQDADVECFESADSQVVLDEQAASFHTDQFQSMYRVLMAFALMNAALIIAACLILLFLAFRRHKQGDVHMWHGPRYKAAAFGASEKPQQRKKSSLLPTHAVAAGAAAIGGAAAAVTRSKSTTRTPPTARRDPKRQNSSRSATQPTRQNSSRSQTAAAIQPTRQDSGRSEPRRQNSGREPHRSNSGRDPQRSNSARDPHRSNSGRDAQRQNSTGRRQQSSTTNPYMASYYNAPLPNVPRQARYAPTTSSTSTDDYDAGHMVNPARQNSQRR</sequence>
<evidence type="ECO:0008006" key="5">
    <source>
        <dbReference type="Google" id="ProtNLM"/>
    </source>
</evidence>
<gene>
    <name evidence="3" type="ORF">FA13DRAFT_1728700</name>
</gene>
<feature type="transmembrane region" description="Helical" evidence="2">
    <location>
        <begin position="71"/>
        <end position="96"/>
    </location>
</feature>
<feature type="compositionally biased region" description="Polar residues" evidence="1">
    <location>
        <begin position="264"/>
        <end position="292"/>
    </location>
</feature>
<evidence type="ECO:0000256" key="2">
    <source>
        <dbReference type="SAM" id="Phobius"/>
    </source>
</evidence>
<feature type="compositionally biased region" description="Polar residues" evidence="1">
    <location>
        <begin position="13"/>
        <end position="25"/>
    </location>
</feature>